<feature type="transmembrane region" description="Helical" evidence="9">
    <location>
        <begin position="556"/>
        <end position="577"/>
    </location>
</feature>
<dbReference type="GO" id="GO:0051117">
    <property type="term" value="F:ATPase binding"/>
    <property type="evidence" value="ECO:0007669"/>
    <property type="project" value="TreeGrafter"/>
</dbReference>
<keyword evidence="6 9" id="KW-1133">Transmembrane helix</keyword>
<evidence type="ECO:0000256" key="8">
    <source>
        <dbReference type="ARBA" id="ARBA00023136"/>
    </source>
</evidence>
<feature type="transmembrane region" description="Helical" evidence="9">
    <location>
        <begin position="477"/>
        <end position="494"/>
    </location>
</feature>
<accession>A0A7S0IKA9</accession>
<organism evidence="11">
    <name type="scientific">Micromonas pusilla</name>
    <name type="common">Picoplanktonic green alga</name>
    <name type="synonym">Chromulina pusilla</name>
    <dbReference type="NCBI Taxonomy" id="38833"/>
    <lineage>
        <taxon>Eukaryota</taxon>
        <taxon>Viridiplantae</taxon>
        <taxon>Chlorophyta</taxon>
        <taxon>Mamiellophyceae</taxon>
        <taxon>Mamiellales</taxon>
        <taxon>Mamiellaceae</taxon>
        <taxon>Micromonas</taxon>
    </lineage>
</organism>
<evidence type="ECO:0000256" key="9">
    <source>
        <dbReference type="RuleBase" id="RU361189"/>
    </source>
</evidence>
<feature type="coiled-coil region" evidence="10">
    <location>
        <begin position="83"/>
        <end position="117"/>
    </location>
</feature>
<dbReference type="InterPro" id="IPR002490">
    <property type="entry name" value="V-ATPase_116kDa_su"/>
</dbReference>
<dbReference type="GO" id="GO:0000220">
    <property type="term" value="C:vacuolar proton-transporting V-type ATPase, V0 domain"/>
    <property type="evidence" value="ECO:0007669"/>
    <property type="project" value="InterPro"/>
</dbReference>
<feature type="transmembrane region" description="Helical" evidence="9">
    <location>
        <begin position="589"/>
        <end position="609"/>
    </location>
</feature>
<feature type="transmembrane region" description="Helical" evidence="9">
    <location>
        <begin position="432"/>
        <end position="456"/>
    </location>
</feature>
<dbReference type="PANTHER" id="PTHR11629:SF63">
    <property type="entry name" value="V-TYPE PROTON ATPASE SUBUNIT A"/>
    <property type="match status" value="1"/>
</dbReference>
<dbReference type="PANTHER" id="PTHR11629">
    <property type="entry name" value="VACUOLAR PROTON ATPASES"/>
    <property type="match status" value="1"/>
</dbReference>
<keyword evidence="4 9" id="KW-0812">Transmembrane</keyword>
<evidence type="ECO:0000256" key="10">
    <source>
        <dbReference type="SAM" id="Coils"/>
    </source>
</evidence>
<keyword evidence="10" id="KW-0175">Coiled coil</keyword>
<evidence type="ECO:0000256" key="6">
    <source>
        <dbReference type="ARBA" id="ARBA00022989"/>
    </source>
</evidence>
<keyword evidence="5 9" id="KW-0375">Hydrogen ion transport</keyword>
<keyword evidence="3 9" id="KW-0813">Transport</keyword>
<proteinExistence type="inferred from homology"/>
<dbReference type="PIRSF" id="PIRSF001293">
    <property type="entry name" value="ATP6V0A1"/>
    <property type="match status" value="1"/>
</dbReference>
<evidence type="ECO:0000256" key="3">
    <source>
        <dbReference type="ARBA" id="ARBA00022448"/>
    </source>
</evidence>
<comment type="similarity">
    <text evidence="2 9">Belongs to the V-ATPase 116 kDa subunit family.</text>
</comment>
<dbReference type="GO" id="GO:0046961">
    <property type="term" value="F:proton-transporting ATPase activity, rotational mechanism"/>
    <property type="evidence" value="ECO:0007669"/>
    <property type="project" value="InterPro"/>
</dbReference>
<dbReference type="GO" id="GO:0007035">
    <property type="term" value="P:vacuolar acidification"/>
    <property type="evidence" value="ECO:0007669"/>
    <property type="project" value="TreeGrafter"/>
</dbReference>
<dbReference type="AlphaFoldDB" id="A0A7S0IKA9"/>
<gene>
    <name evidence="11" type="ORF">MCOM1403_LOCUS10744</name>
</gene>
<evidence type="ECO:0000256" key="7">
    <source>
        <dbReference type="ARBA" id="ARBA00023065"/>
    </source>
</evidence>
<keyword evidence="7 9" id="KW-0406">Ion transport</keyword>
<dbReference type="Pfam" id="PF01496">
    <property type="entry name" value="V_ATPase_I"/>
    <property type="match status" value="1"/>
</dbReference>
<dbReference type="InterPro" id="IPR026028">
    <property type="entry name" value="V-type_ATPase_116kDa_su_euka"/>
</dbReference>
<evidence type="ECO:0000256" key="1">
    <source>
        <dbReference type="ARBA" id="ARBA00004141"/>
    </source>
</evidence>
<reference evidence="11" key="1">
    <citation type="submission" date="2021-01" db="EMBL/GenBank/DDBJ databases">
        <authorList>
            <person name="Corre E."/>
            <person name="Pelletier E."/>
            <person name="Niang G."/>
            <person name="Scheremetjew M."/>
            <person name="Finn R."/>
            <person name="Kale V."/>
            <person name="Holt S."/>
            <person name="Cochrane G."/>
            <person name="Meng A."/>
            <person name="Brown T."/>
            <person name="Cohen L."/>
        </authorList>
    </citation>
    <scope>NUCLEOTIDE SEQUENCE</scope>
    <source>
        <strain evidence="11">CCMP1723</strain>
    </source>
</reference>
<evidence type="ECO:0000313" key="11">
    <source>
        <dbReference type="EMBL" id="CAD8524379.1"/>
    </source>
</evidence>
<comment type="subcellular location">
    <subcellularLocation>
        <location evidence="1">Membrane</location>
        <topology evidence="1">Multi-pass membrane protein</topology>
    </subcellularLocation>
</comment>
<feature type="transmembrane region" description="Helical" evidence="9">
    <location>
        <begin position="658"/>
        <end position="676"/>
    </location>
</feature>
<sequence>MELFRSESMQLVQFIVPAEAAHDTVLSLGEIGLVQFKDMNPSKSGFQRTYYKQVKRCEEMLRKLRYFGEQMVKAGLIPMAQPAPDQAYTLDELEAKLDDLESELRQITDNTEKLRRGHSELVELQIVLEKAGGFFEPGARSGSVTMSDGIGMLGGASGGSLAQDEETGGVNTALLGTPARGMGGENYYEMQQDPESVRLGFICGVLPTQETPSFERILFRATRGNMYLKHSAIEGKIQDPATGEMVEKTVYVVFFAGERARAKILKICEGYGANRYPFPEDFSRQRQMNAEATARLGELQETLDASIRHRNAALSSIGHHHELWTTLVRREKAIYHTLNMFSIDVTRKCLVAEGWIPVAAKPRIQDALFRANRASSAQMGTVFQPINTDQAPPTYFPTNKVTAVFQGIVEAYGVGRYREVNPTVFTIVTFPFLFAVMFGDFGHGVLMLLAALYLVYNEKKLGKIRQQEIMQMMFDGRYCILLMAIFSIYTGLLYNECFSVPMNWFGTTKWTGCDPKNTSAGDQECTYGGVYAFGVDPIWHGTKTELPFLNSLKMKMSIIMGVTQMMLGIFMSLLNFLYTRDFLSIVCEFIPQVIFLGSLFGYLVILMIMKWTTPGATADLYHVMIYMFLAPGNADCAGEGANGEPGCPENVMFWGQGGFQVFLVLIALASVPVMLFPKPLILKRRWEARQRGEFYTALDDHLNVDGSLDDHVHGDHGFDFSETLVHQMIHTIEFVLGAVSNTASYLRLWALSLAHAQLSAVFWDRVFMAAVATQNPVAMVVGFAVWASATIGVLMLMESLSAFLHALRLHWVEYQNKFYRGDGYKFAPFSLAEILKPEASEYE</sequence>
<evidence type="ECO:0000256" key="2">
    <source>
        <dbReference type="ARBA" id="ARBA00009904"/>
    </source>
</evidence>
<comment type="function">
    <text evidence="9">Essential component of the vacuolar proton pump (V-ATPase), a multimeric enzyme that catalyzes the translocation of protons across the membranes. Required for assembly and activity of the V-ATPase.</text>
</comment>
<keyword evidence="8 9" id="KW-0472">Membrane</keyword>
<name>A0A7S0IKA9_MICPS</name>
<dbReference type="EMBL" id="HBEQ01013364">
    <property type="protein sequence ID" value="CAD8524379.1"/>
    <property type="molecule type" value="Transcribed_RNA"/>
</dbReference>
<feature type="transmembrane region" description="Helical" evidence="9">
    <location>
        <begin position="783"/>
        <end position="807"/>
    </location>
</feature>
<protein>
    <recommendedName>
        <fullName evidence="9">V-type proton ATPase subunit a</fullName>
    </recommendedName>
</protein>
<evidence type="ECO:0000256" key="4">
    <source>
        <dbReference type="ARBA" id="ARBA00022692"/>
    </source>
</evidence>
<evidence type="ECO:0000256" key="5">
    <source>
        <dbReference type="ARBA" id="ARBA00022781"/>
    </source>
</evidence>